<keyword evidence="3" id="KW-0694">RNA-binding</keyword>
<dbReference type="SUPFAM" id="SSF50447">
    <property type="entry name" value="Translation proteins"/>
    <property type="match status" value="1"/>
</dbReference>
<dbReference type="InterPro" id="IPR047041">
    <property type="entry name" value="BipA_GTP-bd_dom"/>
</dbReference>
<dbReference type="InterPro" id="IPR004161">
    <property type="entry name" value="EFTu-like_2"/>
</dbReference>
<protein>
    <recommendedName>
        <fullName evidence="3">Large ribosomal subunit assembly factor BipA</fullName>
        <ecNumber evidence="3">3.6.5.-</ecNumber>
    </recommendedName>
    <alternativeName>
        <fullName evidence="3">GTP-binding protein BipA</fullName>
    </alternativeName>
</protein>
<dbReference type="SUPFAM" id="SSF54980">
    <property type="entry name" value="EF-G C-terminal domain-like"/>
    <property type="match status" value="2"/>
</dbReference>
<dbReference type="PROSITE" id="PS51722">
    <property type="entry name" value="G_TR_2"/>
    <property type="match status" value="1"/>
</dbReference>
<organism evidence="5 6">
    <name type="scientific">Georgenia subflava</name>
    <dbReference type="NCBI Taxonomy" id="1622177"/>
    <lineage>
        <taxon>Bacteria</taxon>
        <taxon>Bacillati</taxon>
        <taxon>Actinomycetota</taxon>
        <taxon>Actinomycetes</taxon>
        <taxon>Micrococcales</taxon>
        <taxon>Bogoriellaceae</taxon>
        <taxon>Georgenia</taxon>
    </lineage>
</organism>
<keyword evidence="1 3" id="KW-0547">Nucleotide-binding</keyword>
<dbReference type="EMBL" id="WHPC01000022">
    <property type="protein sequence ID" value="MPV36932.1"/>
    <property type="molecule type" value="Genomic_DNA"/>
</dbReference>
<keyword evidence="3" id="KW-0690">Ribosome biogenesis</keyword>
<accession>A0A6N7EER8</accession>
<dbReference type="Gene3D" id="3.30.70.870">
    <property type="entry name" value="Elongation Factor G (Translational Gtpase), domain 3"/>
    <property type="match status" value="1"/>
</dbReference>
<dbReference type="AlphaFoldDB" id="A0A6N7EER8"/>
<comment type="subunit">
    <text evidence="3">Monomer.</text>
</comment>
<dbReference type="GO" id="GO:0000049">
    <property type="term" value="F:tRNA binding"/>
    <property type="evidence" value="ECO:0007669"/>
    <property type="project" value="UniProtKB-KW"/>
</dbReference>
<feature type="binding site" evidence="3">
    <location>
        <begin position="17"/>
        <end position="22"/>
    </location>
    <ligand>
        <name>GTP</name>
        <dbReference type="ChEBI" id="CHEBI:37565"/>
    </ligand>
</feature>
<dbReference type="InterPro" id="IPR048876">
    <property type="entry name" value="BipA_C"/>
</dbReference>
<dbReference type="Pfam" id="PF00009">
    <property type="entry name" value="GTP_EFTU"/>
    <property type="match status" value="1"/>
</dbReference>
<dbReference type="InterPro" id="IPR009000">
    <property type="entry name" value="Transl_B-barrel_sf"/>
</dbReference>
<dbReference type="GO" id="GO:0043022">
    <property type="term" value="F:ribosome binding"/>
    <property type="evidence" value="ECO:0007669"/>
    <property type="project" value="UniProtKB-UniRule"/>
</dbReference>
<dbReference type="FunFam" id="3.30.70.240:FF:000002">
    <property type="entry name" value="GTP-binding protein TypA"/>
    <property type="match status" value="1"/>
</dbReference>
<dbReference type="EC" id="3.6.5.-" evidence="3"/>
<dbReference type="Gene3D" id="3.30.70.240">
    <property type="match status" value="1"/>
</dbReference>
<dbReference type="InterPro" id="IPR031157">
    <property type="entry name" value="G_TR_CS"/>
</dbReference>
<dbReference type="GO" id="GO:0003924">
    <property type="term" value="F:GTPase activity"/>
    <property type="evidence" value="ECO:0007669"/>
    <property type="project" value="UniProtKB-UniRule"/>
</dbReference>
<dbReference type="InterPro" id="IPR006298">
    <property type="entry name" value="BipA"/>
</dbReference>
<dbReference type="Proteomes" id="UP000437709">
    <property type="component" value="Unassembled WGS sequence"/>
</dbReference>
<dbReference type="Gene3D" id="2.40.50.250">
    <property type="entry name" value="bipa protein"/>
    <property type="match status" value="1"/>
</dbReference>
<keyword evidence="6" id="KW-1185">Reference proteome</keyword>
<comment type="similarity">
    <text evidence="3">Belongs to the TRAFAC class translation factor GTPase superfamily. Classic translation factor GTPase family. BipA subfamily.</text>
</comment>
<dbReference type="GO" id="GO:1990904">
    <property type="term" value="C:ribonucleoprotein complex"/>
    <property type="evidence" value="ECO:0007669"/>
    <property type="project" value="TreeGrafter"/>
</dbReference>
<evidence type="ECO:0000313" key="6">
    <source>
        <dbReference type="Proteomes" id="UP000437709"/>
    </source>
</evidence>
<dbReference type="InterPro" id="IPR005225">
    <property type="entry name" value="Small_GTP-bd"/>
</dbReference>
<keyword evidence="2 3" id="KW-0342">GTP-binding</keyword>
<dbReference type="InterPro" id="IPR000640">
    <property type="entry name" value="EFG_V-like"/>
</dbReference>
<dbReference type="Pfam" id="PF03144">
    <property type="entry name" value="GTP_EFTU_D2"/>
    <property type="match status" value="1"/>
</dbReference>
<dbReference type="GO" id="GO:0000027">
    <property type="term" value="P:ribosomal large subunit assembly"/>
    <property type="evidence" value="ECO:0007669"/>
    <property type="project" value="UniProtKB-UniRule"/>
</dbReference>
<dbReference type="PANTHER" id="PTHR42908">
    <property type="entry name" value="TRANSLATION ELONGATION FACTOR-RELATED"/>
    <property type="match status" value="1"/>
</dbReference>
<comment type="subcellular location">
    <subcellularLocation>
        <location evidence="3">Cytoplasm</location>
    </subcellularLocation>
    <text evidence="3">Binds to ribosomes.</text>
</comment>
<sequence>MPLRSDLRNVAIVAHVDHGKTTLVDAMLWQSGAFGEHQHVDERAMDSGDLEREKGITILAKNTAVHYRGPAAQAAGLEDGLTINVIDTPGHADFGGEVERGLSMVDGVVLLVDASEGPLPQTRFVLRKALAAKLPVVLLVNKVDRPDSRISEVVSEAQDLLLGLASDLADEVPDLDLDAILDVPVVYASAKARRASLEQPADGTLPDSEDLEPLFETIIEKIPAPSYEEGAPLQAHVTNLDASPFLGRLALLRVHNGELRKGQSVLWARADGTTKSVRISELLRTEALDRVPAEVAHAGDIVAVAGIEDITIGESLVDPDDPRPLPMITVDDPAISMTIGINTSPLAGRVKGAKVTARQVKDRLDRELIGNVSLKVLPTERPDAWEVQGRGELALAILVEQMRREGFELTVGKPQVVTREIDGRRHEPMERMTIDVPEEYLGTVTQLMAARKGRMETMSNHGTGWVRMEFVVPARGLIGFRTRFLTETRGTGIASSIAEGYEPWQGTIEMRNTGSMVADRAGAVTPFAMINLQERGSFFVEPTSEVYEGQVVGENSRNEDMDVNITKEKKLTNMRSSTADNFENLVPPRKLTLEESLEFAAEDECVEVTPESVRIRKVILDSQERFRSASRARRAEA</sequence>
<dbReference type="PANTHER" id="PTHR42908:SF8">
    <property type="entry name" value="TR-TYPE G DOMAIN-CONTAINING PROTEIN"/>
    <property type="match status" value="1"/>
</dbReference>
<dbReference type="SMART" id="SM00838">
    <property type="entry name" value="EFG_C"/>
    <property type="match status" value="1"/>
</dbReference>
<dbReference type="Gene3D" id="3.40.50.300">
    <property type="entry name" value="P-loop containing nucleotide triphosphate hydrolases"/>
    <property type="match status" value="1"/>
</dbReference>
<dbReference type="PROSITE" id="PS00301">
    <property type="entry name" value="G_TR_1"/>
    <property type="match status" value="1"/>
</dbReference>
<evidence type="ECO:0000256" key="2">
    <source>
        <dbReference type="ARBA" id="ARBA00023134"/>
    </source>
</evidence>
<feature type="binding site" evidence="3">
    <location>
        <begin position="141"/>
        <end position="144"/>
    </location>
    <ligand>
        <name>GTP</name>
        <dbReference type="ChEBI" id="CHEBI:37565"/>
    </ligand>
</feature>
<evidence type="ECO:0000256" key="1">
    <source>
        <dbReference type="ARBA" id="ARBA00022741"/>
    </source>
</evidence>
<keyword evidence="3" id="KW-0963">Cytoplasm</keyword>
<dbReference type="FunFam" id="2.40.50.250:FF:000001">
    <property type="entry name" value="GTP-binding protein TypA"/>
    <property type="match status" value="1"/>
</dbReference>
<dbReference type="InterPro" id="IPR047043">
    <property type="entry name" value="BipA_III"/>
</dbReference>
<comment type="caution">
    <text evidence="5">The sequence shown here is derived from an EMBL/GenBank/DDBJ whole genome shotgun (WGS) entry which is preliminary data.</text>
</comment>
<evidence type="ECO:0000259" key="4">
    <source>
        <dbReference type="PROSITE" id="PS51722"/>
    </source>
</evidence>
<dbReference type="GO" id="GO:0005525">
    <property type="term" value="F:GTP binding"/>
    <property type="evidence" value="ECO:0007669"/>
    <property type="project" value="UniProtKB-UniRule"/>
</dbReference>
<dbReference type="GO" id="GO:0005829">
    <property type="term" value="C:cytosol"/>
    <property type="evidence" value="ECO:0007669"/>
    <property type="project" value="TreeGrafter"/>
</dbReference>
<dbReference type="OrthoDB" id="9801472at2"/>
<comment type="function">
    <text evidence="3">A 50S ribosomal subunit assembly protein with GTPase activity, required for 50S subunit assembly at low temperatures, may also play a role in translation. Binds GTP and analogs. Binds the 70S ribosome between the 30S and 50S subunits, in a similar position as ribosome-bound EF-G; it contacts a number of ribosomal proteins, both rRNAs and the A-site tRNA.</text>
</comment>
<dbReference type="CDD" id="cd16263">
    <property type="entry name" value="BipA_III"/>
    <property type="match status" value="1"/>
</dbReference>
<dbReference type="SUPFAM" id="SSF52540">
    <property type="entry name" value="P-loop containing nucleoside triphosphate hydrolases"/>
    <property type="match status" value="1"/>
</dbReference>
<dbReference type="FunFam" id="3.30.70.870:FF:000003">
    <property type="entry name" value="GTP-binding protein TypA"/>
    <property type="match status" value="1"/>
</dbReference>
<dbReference type="CDD" id="cd03710">
    <property type="entry name" value="BipA_TypA_C"/>
    <property type="match status" value="1"/>
</dbReference>
<feature type="domain" description="Tr-type G" evidence="4">
    <location>
        <begin position="5"/>
        <end position="226"/>
    </location>
</feature>
<dbReference type="NCBIfam" id="TIGR00231">
    <property type="entry name" value="small_GTP"/>
    <property type="match status" value="1"/>
</dbReference>
<dbReference type="InterPro" id="IPR035651">
    <property type="entry name" value="BipA_V"/>
</dbReference>
<keyword evidence="3" id="KW-0820">tRNA-binding</keyword>
<dbReference type="GO" id="GO:0019843">
    <property type="term" value="F:rRNA binding"/>
    <property type="evidence" value="ECO:0007669"/>
    <property type="project" value="UniProtKB-KW"/>
</dbReference>
<evidence type="ECO:0000313" key="5">
    <source>
        <dbReference type="EMBL" id="MPV36932.1"/>
    </source>
</evidence>
<dbReference type="Pfam" id="PF21018">
    <property type="entry name" value="BipA_C"/>
    <property type="match status" value="1"/>
</dbReference>
<name>A0A6N7EER8_9MICO</name>
<dbReference type="Gene3D" id="2.40.30.10">
    <property type="entry name" value="Translation factors"/>
    <property type="match status" value="1"/>
</dbReference>
<dbReference type="PRINTS" id="PR00315">
    <property type="entry name" value="ELONGATNFCT"/>
</dbReference>
<comment type="catalytic activity">
    <reaction evidence="3">
        <text>GTP + H2O = GDP + phosphate + H(+)</text>
        <dbReference type="Rhea" id="RHEA:19669"/>
        <dbReference type="ChEBI" id="CHEBI:15377"/>
        <dbReference type="ChEBI" id="CHEBI:15378"/>
        <dbReference type="ChEBI" id="CHEBI:37565"/>
        <dbReference type="ChEBI" id="CHEBI:43474"/>
        <dbReference type="ChEBI" id="CHEBI:58189"/>
    </reaction>
</comment>
<keyword evidence="3" id="KW-0378">Hydrolase</keyword>
<dbReference type="RefSeq" id="WP_152196749.1">
    <property type="nucleotide sequence ID" value="NZ_VUKD01000008.1"/>
</dbReference>
<dbReference type="InterPro" id="IPR035647">
    <property type="entry name" value="EFG_III/V"/>
</dbReference>
<dbReference type="NCBIfam" id="TIGR01394">
    <property type="entry name" value="TypA_BipA"/>
    <property type="match status" value="1"/>
</dbReference>
<dbReference type="CDD" id="cd03691">
    <property type="entry name" value="BipA_TypA_II"/>
    <property type="match status" value="1"/>
</dbReference>
<reference evidence="5 6" key="1">
    <citation type="submission" date="2019-10" db="EMBL/GenBank/DDBJ databases">
        <title>Georgenia wutianyii sp. nov. and Georgenia yuyongxinii sp. nov. isolated from plateau pika (Ochotona curzoniae) in the Qinghai-Tibet plateau of China.</title>
        <authorList>
            <person name="Tian Z."/>
        </authorList>
    </citation>
    <scope>NUCLEOTIDE SEQUENCE [LARGE SCALE GENOMIC DNA]</scope>
    <source>
        <strain evidence="5 6">JCM 19765</strain>
    </source>
</reference>
<dbReference type="InterPro" id="IPR027417">
    <property type="entry name" value="P-loop_NTPase"/>
</dbReference>
<dbReference type="InterPro" id="IPR047042">
    <property type="entry name" value="BipA_II"/>
</dbReference>
<dbReference type="HAMAP" id="MF_00849">
    <property type="entry name" value="BipA"/>
    <property type="match status" value="1"/>
</dbReference>
<dbReference type="InterPro" id="IPR000795">
    <property type="entry name" value="T_Tr_GTP-bd_dom"/>
</dbReference>
<evidence type="ECO:0000256" key="3">
    <source>
        <dbReference type="HAMAP-Rule" id="MF_00849"/>
    </source>
</evidence>
<gene>
    <name evidence="5" type="primary">typA</name>
    <name evidence="3" type="synonym">bipA</name>
    <name evidence="5" type="ORF">GB881_07670</name>
</gene>
<keyword evidence="3" id="KW-0699">rRNA-binding</keyword>
<proteinExistence type="inferred from homology"/>
<dbReference type="InterPro" id="IPR042116">
    <property type="entry name" value="TypA/BipA_C"/>
</dbReference>
<dbReference type="Pfam" id="PF00679">
    <property type="entry name" value="EFG_C"/>
    <property type="match status" value="1"/>
</dbReference>
<dbReference type="CDD" id="cd01891">
    <property type="entry name" value="TypA_BipA"/>
    <property type="match status" value="1"/>
</dbReference>